<dbReference type="AlphaFoldDB" id="A0A023E008"/>
<dbReference type="STRING" id="1427503.HE1_01092"/>
<protein>
    <submittedName>
        <fullName evidence="1">Uncharacterized protein</fullName>
    </submittedName>
</protein>
<name>A0A023E008_9PROT</name>
<accession>A0A023E008</accession>
<dbReference type="EMBL" id="BAUP01000135">
    <property type="protein sequence ID" value="GAJ46753.1"/>
    <property type="molecule type" value="Genomic_DNA"/>
</dbReference>
<evidence type="ECO:0000313" key="2">
    <source>
        <dbReference type="Proteomes" id="UP000024842"/>
    </source>
</evidence>
<dbReference type="Proteomes" id="UP000024842">
    <property type="component" value="Unassembled WGS sequence"/>
</dbReference>
<gene>
    <name evidence="1" type="ORF">HE1_01092</name>
</gene>
<keyword evidence="2" id="KW-1185">Reference proteome</keyword>
<organism evidence="1 2">
    <name type="scientific">Holospora elegans E1</name>
    <dbReference type="NCBI Taxonomy" id="1427503"/>
    <lineage>
        <taxon>Bacteria</taxon>
        <taxon>Pseudomonadati</taxon>
        <taxon>Pseudomonadota</taxon>
        <taxon>Alphaproteobacteria</taxon>
        <taxon>Holosporales</taxon>
        <taxon>Holosporaceae</taxon>
        <taxon>Holospora</taxon>
    </lineage>
</organism>
<evidence type="ECO:0000313" key="1">
    <source>
        <dbReference type="EMBL" id="GAJ46753.1"/>
    </source>
</evidence>
<comment type="caution">
    <text evidence="1">The sequence shown here is derived from an EMBL/GenBank/DDBJ whole genome shotgun (WGS) entry which is preliminary data.</text>
</comment>
<proteinExistence type="predicted"/>
<reference evidence="1 2" key="1">
    <citation type="journal article" date="2014" name="FEMS Microbiol. Lett.">
        <title>Draft genome sequences of three Holospora species (Holospora obtusa, Holospora undulata, and Holospora elegans), endonuclear symbiotic bacteria of the ciliate Paramecium caudatum.</title>
        <authorList>
            <person name="Dohra H."/>
            <person name="Tanaka K."/>
            <person name="Suzuki T."/>
            <person name="Fujishima M."/>
            <person name="Suzuki H."/>
        </authorList>
    </citation>
    <scope>NUCLEOTIDE SEQUENCE [LARGE SCALE GENOMIC DNA]</scope>
    <source>
        <strain evidence="1 2">E1</strain>
    </source>
</reference>
<sequence length="130" mass="15195">MMIHTAAQANSMKELEKNLTETIEAFSKPVSWEQKEKYEQKVISYFLEFISKLKESSSVEKSLLESFVCTFFEKILEIEIDQQIKYIENEEKVQKEIEKNNDGPGYVTIAENIKNLKIGMSYLKDSKKKL</sequence>